<gene>
    <name evidence="1" type="ORF">PTRG_08276</name>
</gene>
<dbReference type="AlphaFoldDB" id="B2WFB5"/>
<proteinExistence type="predicted"/>
<sequence length="58" mass="6767">MKEVARHCWCEFSSIYLKTVDRLGKIIKHLLACAANQRPSSKPREEYLENRNVEGLFS</sequence>
<evidence type="ECO:0000313" key="2">
    <source>
        <dbReference type="Proteomes" id="UP000001471"/>
    </source>
</evidence>
<accession>B2WFB5</accession>
<reference evidence="2" key="1">
    <citation type="journal article" date="2013" name="G3 (Bethesda)">
        <title>Comparative genomics of a plant-pathogenic fungus, Pyrenophora tritici-repentis, reveals transduplication and the impact of repeat elements on pathogenicity and population divergence.</title>
        <authorList>
            <person name="Manning V.A."/>
            <person name="Pandelova I."/>
            <person name="Dhillon B."/>
            <person name="Wilhelm L.J."/>
            <person name="Goodwin S.B."/>
            <person name="Berlin A.M."/>
            <person name="Figueroa M."/>
            <person name="Freitag M."/>
            <person name="Hane J.K."/>
            <person name="Henrissat B."/>
            <person name="Holman W.H."/>
            <person name="Kodira C.D."/>
            <person name="Martin J."/>
            <person name="Oliver R.P."/>
            <person name="Robbertse B."/>
            <person name="Schackwitz W."/>
            <person name="Schwartz D.C."/>
            <person name="Spatafora J.W."/>
            <person name="Turgeon B.G."/>
            <person name="Yandava C."/>
            <person name="Young S."/>
            <person name="Zhou S."/>
            <person name="Zeng Q."/>
            <person name="Grigoriev I.V."/>
            <person name="Ma L.-J."/>
            <person name="Ciuffetti L.M."/>
        </authorList>
    </citation>
    <scope>NUCLEOTIDE SEQUENCE [LARGE SCALE GENOMIC DNA]</scope>
    <source>
        <strain evidence="2">Pt-1C-BFP</strain>
    </source>
</reference>
<evidence type="ECO:0000313" key="1">
    <source>
        <dbReference type="EMBL" id="EDU51195.1"/>
    </source>
</evidence>
<organism evidence="1 2">
    <name type="scientific">Pyrenophora tritici-repentis (strain Pt-1C-BFP)</name>
    <name type="common">Wheat tan spot fungus</name>
    <name type="synonym">Drechslera tritici-repentis</name>
    <dbReference type="NCBI Taxonomy" id="426418"/>
    <lineage>
        <taxon>Eukaryota</taxon>
        <taxon>Fungi</taxon>
        <taxon>Dikarya</taxon>
        <taxon>Ascomycota</taxon>
        <taxon>Pezizomycotina</taxon>
        <taxon>Dothideomycetes</taxon>
        <taxon>Pleosporomycetidae</taxon>
        <taxon>Pleosporales</taxon>
        <taxon>Pleosporineae</taxon>
        <taxon>Pleosporaceae</taxon>
        <taxon>Pyrenophora</taxon>
    </lineage>
</organism>
<name>B2WFB5_PYRTR</name>
<dbReference type="Proteomes" id="UP000001471">
    <property type="component" value="Unassembled WGS sequence"/>
</dbReference>
<dbReference type="HOGENOM" id="CLU_2980189_0_0_1"/>
<dbReference type="EMBL" id="DS231623">
    <property type="protein sequence ID" value="EDU51195.1"/>
    <property type="molecule type" value="Genomic_DNA"/>
</dbReference>
<protein>
    <submittedName>
        <fullName evidence="1">Uncharacterized protein</fullName>
    </submittedName>
</protein>
<dbReference type="InParanoid" id="B2WFB5"/>